<sequence>MSKLIPKSIGLVVNLISLISAKHAATLAMKIFSTPRKGKLDDEAVDYLNTGFQEEIPFLDYTLMSYRWPGKKETILLVHGWESNSFRWKDLVEILKTKDYNIVTIDGPAHGQSGNSTFNTLEYADCINKAAEKFKANIIIGHSVGGVASGITQFKYQLPSVKKLVLLGAPSNFKGLFERYIVMMGYNEKIAQAMNQYCLKTYGHLPSYYCIENFSKNIEAQVLIIHDRFDNIIPYSDALEFKKHLKKSELIKTKGLGHKLKCEDVYEHITDFLST</sequence>
<dbReference type="Pfam" id="PF08386">
    <property type="entry name" value="Abhydrolase_4"/>
    <property type="match status" value="1"/>
</dbReference>
<dbReference type="EMBL" id="BAABAV010000001">
    <property type="protein sequence ID" value="GAA4269782.1"/>
    <property type="molecule type" value="Genomic_DNA"/>
</dbReference>
<reference evidence="5" key="1">
    <citation type="journal article" date="2019" name="Int. J. Syst. Evol. Microbiol.">
        <title>The Global Catalogue of Microorganisms (GCM) 10K type strain sequencing project: providing services to taxonomists for standard genome sequencing and annotation.</title>
        <authorList>
            <consortium name="The Broad Institute Genomics Platform"/>
            <consortium name="The Broad Institute Genome Sequencing Center for Infectious Disease"/>
            <person name="Wu L."/>
            <person name="Ma J."/>
        </authorList>
    </citation>
    <scope>NUCLEOTIDE SEQUENCE [LARGE SCALE GENOMIC DNA]</scope>
    <source>
        <strain evidence="5">JCM 17452</strain>
    </source>
</reference>
<feature type="domain" description="AB hydrolase-1" evidence="2">
    <location>
        <begin position="74"/>
        <end position="174"/>
    </location>
</feature>
<dbReference type="Pfam" id="PF00561">
    <property type="entry name" value="Abhydrolase_1"/>
    <property type="match status" value="1"/>
</dbReference>
<feature type="signal peptide" evidence="1">
    <location>
        <begin position="1"/>
        <end position="24"/>
    </location>
</feature>
<keyword evidence="5" id="KW-1185">Reference proteome</keyword>
<evidence type="ECO:0000313" key="4">
    <source>
        <dbReference type="EMBL" id="GAA4269782.1"/>
    </source>
</evidence>
<keyword evidence="4" id="KW-0378">Hydrolase</keyword>
<feature type="domain" description="Peptidase S33 tripeptidyl aminopeptidase-like C-terminal" evidence="3">
    <location>
        <begin position="216"/>
        <end position="273"/>
    </location>
</feature>
<dbReference type="InterPro" id="IPR000073">
    <property type="entry name" value="AB_hydrolase_1"/>
</dbReference>
<accession>A0ABP8ECB5</accession>
<dbReference type="Proteomes" id="UP001500027">
    <property type="component" value="Unassembled WGS sequence"/>
</dbReference>
<comment type="caution">
    <text evidence="4">The sequence shown here is derived from an EMBL/GenBank/DDBJ whole genome shotgun (WGS) entry which is preliminary data.</text>
</comment>
<gene>
    <name evidence="4" type="ORF">GCM10022257_18830</name>
</gene>
<protein>
    <submittedName>
        <fullName evidence="4">Alpha/beta fold hydrolase</fullName>
    </submittedName>
</protein>
<keyword evidence="1" id="KW-0732">Signal</keyword>
<proteinExistence type="predicted"/>
<evidence type="ECO:0000256" key="1">
    <source>
        <dbReference type="SAM" id="SignalP"/>
    </source>
</evidence>
<name>A0ABP8ECB5_9FLAO</name>
<feature type="chain" id="PRO_5046689079" evidence="1">
    <location>
        <begin position="25"/>
        <end position="275"/>
    </location>
</feature>
<dbReference type="GO" id="GO:0016787">
    <property type="term" value="F:hydrolase activity"/>
    <property type="evidence" value="ECO:0007669"/>
    <property type="project" value="UniProtKB-KW"/>
</dbReference>
<dbReference type="PANTHER" id="PTHR43689">
    <property type="entry name" value="HYDROLASE"/>
    <property type="match status" value="1"/>
</dbReference>
<evidence type="ECO:0000259" key="2">
    <source>
        <dbReference type="Pfam" id="PF00561"/>
    </source>
</evidence>
<dbReference type="InterPro" id="IPR029058">
    <property type="entry name" value="AB_hydrolase_fold"/>
</dbReference>
<organism evidence="4 5">
    <name type="scientific">Hyunsoonleella aestuarii</name>
    <dbReference type="NCBI Taxonomy" id="912802"/>
    <lineage>
        <taxon>Bacteria</taxon>
        <taxon>Pseudomonadati</taxon>
        <taxon>Bacteroidota</taxon>
        <taxon>Flavobacteriia</taxon>
        <taxon>Flavobacteriales</taxon>
        <taxon>Flavobacteriaceae</taxon>
    </lineage>
</organism>
<evidence type="ECO:0000259" key="3">
    <source>
        <dbReference type="Pfam" id="PF08386"/>
    </source>
</evidence>
<dbReference type="RefSeq" id="WP_139000329.1">
    <property type="nucleotide sequence ID" value="NZ_BAABAV010000001.1"/>
</dbReference>
<dbReference type="InterPro" id="IPR013595">
    <property type="entry name" value="Pept_S33_TAP-like_C"/>
</dbReference>
<dbReference type="Gene3D" id="3.40.50.1820">
    <property type="entry name" value="alpha/beta hydrolase"/>
    <property type="match status" value="1"/>
</dbReference>
<evidence type="ECO:0000313" key="5">
    <source>
        <dbReference type="Proteomes" id="UP001500027"/>
    </source>
</evidence>
<dbReference type="SUPFAM" id="SSF53474">
    <property type="entry name" value="alpha/beta-Hydrolases"/>
    <property type="match status" value="1"/>
</dbReference>
<dbReference type="PANTHER" id="PTHR43689:SF8">
    <property type="entry name" value="ALPHA_BETA-HYDROLASES SUPERFAMILY PROTEIN"/>
    <property type="match status" value="1"/>
</dbReference>